<dbReference type="AlphaFoldDB" id="A0A0B7B3C4"/>
<sequence>MTRLCPFIGFHQGCSICTFQPDTSTFNRAFLRPVLPSLFDFYPFNQTEIMQPVTRPPLGCGVVSWSTLTFVIKLSVT</sequence>
<dbReference type="EMBL" id="HACG01040650">
    <property type="protein sequence ID" value="CEK87515.1"/>
    <property type="molecule type" value="Transcribed_RNA"/>
</dbReference>
<proteinExistence type="predicted"/>
<evidence type="ECO:0000313" key="3">
    <source>
        <dbReference type="EMBL" id="CEK87515.1"/>
    </source>
</evidence>
<dbReference type="EMBL" id="HACG01040648">
    <property type="protein sequence ID" value="CEK87513.1"/>
    <property type="molecule type" value="Transcribed_RNA"/>
</dbReference>
<name>A0A0B7B3C4_9EUPU</name>
<evidence type="ECO:0000313" key="2">
    <source>
        <dbReference type="EMBL" id="CEK87513.1"/>
    </source>
</evidence>
<evidence type="ECO:0000313" key="4">
    <source>
        <dbReference type="EMBL" id="CEK87519.1"/>
    </source>
</evidence>
<organism evidence="2">
    <name type="scientific">Arion vulgaris</name>
    <dbReference type="NCBI Taxonomy" id="1028688"/>
    <lineage>
        <taxon>Eukaryota</taxon>
        <taxon>Metazoa</taxon>
        <taxon>Spiralia</taxon>
        <taxon>Lophotrochozoa</taxon>
        <taxon>Mollusca</taxon>
        <taxon>Gastropoda</taxon>
        <taxon>Heterobranchia</taxon>
        <taxon>Euthyneura</taxon>
        <taxon>Panpulmonata</taxon>
        <taxon>Eupulmonata</taxon>
        <taxon>Stylommatophora</taxon>
        <taxon>Helicina</taxon>
        <taxon>Arionoidea</taxon>
        <taxon>Arionidae</taxon>
        <taxon>Arion</taxon>
    </lineage>
</organism>
<evidence type="ECO:0000313" key="1">
    <source>
        <dbReference type="EMBL" id="CEK87512.1"/>
    </source>
</evidence>
<gene>
    <name evidence="2" type="primary">ORF159680</name>
    <name evidence="1" type="synonym">ORF159676</name>
    <name evidence="3" type="synonym">ORF159691</name>
    <name evidence="4" type="synonym">ORF159718</name>
</gene>
<dbReference type="EMBL" id="HACG01040647">
    <property type="protein sequence ID" value="CEK87512.1"/>
    <property type="molecule type" value="Transcribed_RNA"/>
</dbReference>
<accession>A0A0B7B3C4</accession>
<protein>
    <submittedName>
        <fullName evidence="2">Uncharacterized protein</fullName>
    </submittedName>
</protein>
<dbReference type="EMBL" id="HACG01040654">
    <property type="protein sequence ID" value="CEK87519.1"/>
    <property type="molecule type" value="Transcribed_RNA"/>
</dbReference>
<reference evidence="2" key="1">
    <citation type="submission" date="2014-12" db="EMBL/GenBank/DDBJ databases">
        <title>Insight into the proteome of Arion vulgaris.</title>
        <authorList>
            <person name="Aradska J."/>
            <person name="Bulat T."/>
            <person name="Smidak R."/>
            <person name="Sarate P."/>
            <person name="Gangsoo J."/>
            <person name="Sialana F."/>
            <person name="Bilban M."/>
            <person name="Lubec G."/>
        </authorList>
    </citation>
    <scope>NUCLEOTIDE SEQUENCE</scope>
    <source>
        <tissue evidence="2">Skin</tissue>
    </source>
</reference>